<gene>
    <name evidence="5" type="ORF">ILUMI_09137</name>
</gene>
<dbReference type="GO" id="GO:0003677">
    <property type="term" value="F:DNA binding"/>
    <property type="evidence" value="ECO:0007669"/>
    <property type="project" value="UniProtKB-UniRule"/>
</dbReference>
<protein>
    <recommendedName>
        <fullName evidence="4">HTH psq-type domain-containing protein</fullName>
    </recommendedName>
</protein>
<feature type="compositionally biased region" description="Polar residues" evidence="3">
    <location>
        <begin position="43"/>
        <end position="54"/>
    </location>
</feature>
<proteinExistence type="predicted"/>
<feature type="DNA-binding region" description="H-T-H motif" evidence="2">
    <location>
        <begin position="94"/>
        <end position="114"/>
    </location>
</feature>
<evidence type="ECO:0000256" key="2">
    <source>
        <dbReference type="PROSITE-ProRule" id="PRU00320"/>
    </source>
</evidence>
<evidence type="ECO:0000256" key="3">
    <source>
        <dbReference type="SAM" id="MobiDB-lite"/>
    </source>
</evidence>
<dbReference type="OrthoDB" id="10261408at2759"/>
<dbReference type="Proteomes" id="UP000801492">
    <property type="component" value="Unassembled WGS sequence"/>
</dbReference>
<keyword evidence="2" id="KW-0539">Nucleus</keyword>
<reference evidence="5" key="1">
    <citation type="submission" date="2019-08" db="EMBL/GenBank/DDBJ databases">
        <title>The genome of the North American firefly Photinus pyralis.</title>
        <authorList>
            <consortium name="Photinus pyralis genome working group"/>
            <person name="Fallon T.R."/>
            <person name="Sander Lower S.E."/>
            <person name="Weng J.-K."/>
        </authorList>
    </citation>
    <scope>NUCLEOTIDE SEQUENCE</scope>
    <source>
        <strain evidence="5">TRF0915ILg1</strain>
        <tissue evidence="5">Whole body</tissue>
    </source>
</reference>
<dbReference type="AlphaFoldDB" id="A0A8K0GGB1"/>
<dbReference type="Pfam" id="PF05225">
    <property type="entry name" value="HTH_psq"/>
    <property type="match status" value="1"/>
</dbReference>
<dbReference type="InterPro" id="IPR007889">
    <property type="entry name" value="HTH_Psq"/>
</dbReference>
<dbReference type="PROSITE" id="PS50960">
    <property type="entry name" value="HTH_PSQ"/>
    <property type="match status" value="1"/>
</dbReference>
<keyword evidence="6" id="KW-1185">Reference proteome</keyword>
<name>A0A8K0GGB1_IGNLU</name>
<dbReference type="EMBL" id="VTPC01004518">
    <property type="protein sequence ID" value="KAF2897043.1"/>
    <property type="molecule type" value="Genomic_DNA"/>
</dbReference>
<evidence type="ECO:0000256" key="1">
    <source>
        <dbReference type="ARBA" id="ARBA00004123"/>
    </source>
</evidence>
<dbReference type="InterPro" id="IPR009057">
    <property type="entry name" value="Homeodomain-like_sf"/>
</dbReference>
<feature type="region of interest" description="Disordered" evidence="3">
    <location>
        <begin position="43"/>
        <end position="66"/>
    </location>
</feature>
<accession>A0A8K0GGB1</accession>
<evidence type="ECO:0000313" key="6">
    <source>
        <dbReference type="Proteomes" id="UP000801492"/>
    </source>
</evidence>
<dbReference type="Gene3D" id="1.10.10.60">
    <property type="entry name" value="Homeodomain-like"/>
    <property type="match status" value="1"/>
</dbReference>
<dbReference type="SUPFAM" id="SSF46689">
    <property type="entry name" value="Homeodomain-like"/>
    <property type="match status" value="1"/>
</dbReference>
<feature type="domain" description="HTH psq-type" evidence="4">
    <location>
        <begin position="66"/>
        <end position="118"/>
    </location>
</feature>
<comment type="subcellular location">
    <subcellularLocation>
        <location evidence="1 2">Nucleus</location>
    </subcellularLocation>
</comment>
<sequence>YQWGIVDGTYPRFALSSCHSNLTVPTDTNYTAPILPQCSINDNTIPTTDSSNMAINPPPSPPQMLQKRKRSINPQADENFVRALEAVRFGGIGFCKAAKMYGVNNRTLWLEYKKRGYPNNRISIKHRKQEFATPNAVDPTSPTPTTSMSDQENEVICTATNHPTTSTIASATFLENRHVDLSPIFQRPKYLDTININMQHGLTLPGVGFEQI</sequence>
<evidence type="ECO:0000259" key="4">
    <source>
        <dbReference type="PROSITE" id="PS50960"/>
    </source>
</evidence>
<evidence type="ECO:0000313" key="5">
    <source>
        <dbReference type="EMBL" id="KAF2897043.1"/>
    </source>
</evidence>
<dbReference type="GO" id="GO:0005634">
    <property type="term" value="C:nucleus"/>
    <property type="evidence" value="ECO:0007669"/>
    <property type="project" value="UniProtKB-SubCell"/>
</dbReference>
<feature type="non-terminal residue" evidence="5">
    <location>
        <position position="1"/>
    </location>
</feature>
<keyword evidence="2" id="KW-0238">DNA-binding</keyword>
<organism evidence="5 6">
    <name type="scientific">Ignelater luminosus</name>
    <name type="common">Cucubano</name>
    <name type="synonym">Pyrophorus luminosus</name>
    <dbReference type="NCBI Taxonomy" id="2038154"/>
    <lineage>
        <taxon>Eukaryota</taxon>
        <taxon>Metazoa</taxon>
        <taxon>Ecdysozoa</taxon>
        <taxon>Arthropoda</taxon>
        <taxon>Hexapoda</taxon>
        <taxon>Insecta</taxon>
        <taxon>Pterygota</taxon>
        <taxon>Neoptera</taxon>
        <taxon>Endopterygota</taxon>
        <taxon>Coleoptera</taxon>
        <taxon>Polyphaga</taxon>
        <taxon>Elateriformia</taxon>
        <taxon>Elateroidea</taxon>
        <taxon>Elateridae</taxon>
        <taxon>Agrypninae</taxon>
        <taxon>Pyrophorini</taxon>
        <taxon>Ignelater</taxon>
    </lineage>
</organism>
<comment type="caution">
    <text evidence="5">The sequence shown here is derived from an EMBL/GenBank/DDBJ whole genome shotgun (WGS) entry which is preliminary data.</text>
</comment>